<dbReference type="EnsemblMetazoa" id="SCAU002928-RA">
    <property type="protein sequence ID" value="SCAU002928-PA"/>
    <property type="gene ID" value="SCAU002928"/>
</dbReference>
<dbReference type="SUPFAM" id="SSF51905">
    <property type="entry name" value="FAD/NAD(P)-binding domain"/>
    <property type="match status" value="1"/>
</dbReference>
<dbReference type="Gene3D" id="3.90.660.10">
    <property type="match status" value="1"/>
</dbReference>
<gene>
    <name evidence="2" type="primary">106095344</name>
</gene>
<sequence length="554" mass="63097">MCFRSIINKYFHKKKKSADKAFDIPSYDSYSSEESSLVVANNSSMTISIPEEPRIIVIGAGAAGLACATKLLEFGFQNLLILEAENRIGGRIYTQSFADNVIDLGAQWVHGEVNNIVYEMVQDHEWLDSTGEIYKSFECIRSNGEVVPVKIRDRLKEIFTRIIENCSKDLSTYNGSFGDYLSEQFQEAISKSAMSDIDLNVAEEFFENFKKIESSETSSGMEQVSAKDIQEYWQCPGDYLLNWKDKGFVTFLHLLMGSNEESIFGTLEERIRFNCRVDHIQWDNLDGKAFVRCNKGADEFVADHVVVTVSLGVLKDHADSLFHPPLPLHKKEAIVGLGYGSVAKIFLEFAAPFWPSDWYGFTLLWRKDDLRELQHTSYAWVEEIFGFYCVNYQPRVLLAWQVGSCVLNVEQMALDEVKSGCMYLLRRFLCQWQIPEPLNIKVSQWQSNPNFLGAYSFRSMLSEKLQTSALELSQPLLVMMPEHMRQECSAATSASALSLTELSNEQDFKRCSKNVKPLVLFAGEATSKHHYSTVHGAVESGYREANRLNYYYSK</sequence>
<dbReference type="InterPro" id="IPR036188">
    <property type="entry name" value="FAD/NAD-bd_sf"/>
</dbReference>
<evidence type="ECO:0000313" key="3">
    <source>
        <dbReference type="Proteomes" id="UP000095300"/>
    </source>
</evidence>
<dbReference type="Gene3D" id="3.50.50.60">
    <property type="entry name" value="FAD/NAD(P)-binding domain"/>
    <property type="match status" value="1"/>
</dbReference>
<accession>A0A1I8NXI2</accession>
<reference evidence="2" key="1">
    <citation type="submission" date="2020-05" db="UniProtKB">
        <authorList>
            <consortium name="EnsemblMetazoa"/>
        </authorList>
    </citation>
    <scope>IDENTIFICATION</scope>
    <source>
        <strain evidence="2">USDA</strain>
    </source>
</reference>
<organism evidence="2 3">
    <name type="scientific">Stomoxys calcitrans</name>
    <name type="common">Stable fly</name>
    <name type="synonym">Conops calcitrans</name>
    <dbReference type="NCBI Taxonomy" id="35570"/>
    <lineage>
        <taxon>Eukaryota</taxon>
        <taxon>Metazoa</taxon>
        <taxon>Ecdysozoa</taxon>
        <taxon>Arthropoda</taxon>
        <taxon>Hexapoda</taxon>
        <taxon>Insecta</taxon>
        <taxon>Pterygota</taxon>
        <taxon>Neoptera</taxon>
        <taxon>Endopterygota</taxon>
        <taxon>Diptera</taxon>
        <taxon>Brachycera</taxon>
        <taxon>Muscomorpha</taxon>
        <taxon>Muscoidea</taxon>
        <taxon>Muscidae</taxon>
        <taxon>Stomoxys</taxon>
    </lineage>
</organism>
<evidence type="ECO:0000313" key="2">
    <source>
        <dbReference type="EnsemblMetazoa" id="SCAU002928-PA"/>
    </source>
</evidence>
<dbReference type="InterPro" id="IPR002937">
    <property type="entry name" value="Amino_oxidase"/>
</dbReference>
<dbReference type="Pfam" id="PF01593">
    <property type="entry name" value="Amino_oxidase"/>
    <property type="match status" value="1"/>
</dbReference>
<dbReference type="VEuPathDB" id="VectorBase:SCAU002928"/>
<feature type="domain" description="Amine oxidase" evidence="1">
    <location>
        <begin position="63"/>
        <end position="548"/>
    </location>
</feature>
<dbReference type="KEGG" id="scac:106095344"/>
<dbReference type="OrthoDB" id="5046242at2759"/>
<dbReference type="PANTHER" id="PTHR10742:SF398">
    <property type="entry name" value="AMINE OXIDASE DOMAIN-CONTAINING PROTEIN-RELATED"/>
    <property type="match status" value="1"/>
</dbReference>
<dbReference type="PANTHER" id="PTHR10742">
    <property type="entry name" value="FLAVIN MONOAMINE OXIDASE"/>
    <property type="match status" value="1"/>
</dbReference>
<dbReference type="InterPro" id="IPR050281">
    <property type="entry name" value="Flavin_monoamine_oxidase"/>
</dbReference>
<keyword evidence="3" id="KW-1185">Reference proteome</keyword>
<dbReference type="SUPFAM" id="SSF54373">
    <property type="entry name" value="FAD-linked reductases, C-terminal domain"/>
    <property type="match status" value="1"/>
</dbReference>
<dbReference type="GO" id="GO:0046592">
    <property type="term" value="F:polyamine oxidase activity"/>
    <property type="evidence" value="ECO:0007669"/>
    <property type="project" value="TreeGrafter"/>
</dbReference>
<dbReference type="STRING" id="35570.A0A1I8NXI2"/>
<proteinExistence type="predicted"/>
<protein>
    <recommendedName>
        <fullName evidence="1">Amine oxidase domain-containing protein</fullName>
    </recommendedName>
</protein>
<name>A0A1I8NXI2_STOCA</name>
<evidence type="ECO:0000259" key="1">
    <source>
        <dbReference type="Pfam" id="PF01593"/>
    </source>
</evidence>
<dbReference type="Proteomes" id="UP000095300">
    <property type="component" value="Unassembled WGS sequence"/>
</dbReference>
<dbReference type="AlphaFoldDB" id="A0A1I8NXI2"/>